<dbReference type="EMBL" id="LXQA010258807">
    <property type="protein sequence ID" value="MCI38700.1"/>
    <property type="molecule type" value="Genomic_DNA"/>
</dbReference>
<dbReference type="AlphaFoldDB" id="A0A392RSD5"/>
<reference evidence="1 2" key="1">
    <citation type="journal article" date="2018" name="Front. Plant Sci.">
        <title>Red Clover (Trifolium pratense) and Zigzag Clover (T. medium) - A Picture of Genomic Similarities and Differences.</title>
        <authorList>
            <person name="Dluhosova J."/>
            <person name="Istvanek J."/>
            <person name="Nedelnik J."/>
            <person name="Repkova J."/>
        </authorList>
    </citation>
    <scope>NUCLEOTIDE SEQUENCE [LARGE SCALE GENOMIC DNA]</scope>
    <source>
        <strain evidence="2">cv. 10/8</strain>
        <tissue evidence="1">Leaf</tissue>
    </source>
</reference>
<evidence type="ECO:0000313" key="2">
    <source>
        <dbReference type="Proteomes" id="UP000265520"/>
    </source>
</evidence>
<sequence length="40" mass="4044">FDALTGSKISALDIGAPVVRMAYSPTSGHTVVAVLQVGLT</sequence>
<proteinExistence type="predicted"/>
<organism evidence="1 2">
    <name type="scientific">Trifolium medium</name>
    <dbReference type="NCBI Taxonomy" id="97028"/>
    <lineage>
        <taxon>Eukaryota</taxon>
        <taxon>Viridiplantae</taxon>
        <taxon>Streptophyta</taxon>
        <taxon>Embryophyta</taxon>
        <taxon>Tracheophyta</taxon>
        <taxon>Spermatophyta</taxon>
        <taxon>Magnoliopsida</taxon>
        <taxon>eudicotyledons</taxon>
        <taxon>Gunneridae</taxon>
        <taxon>Pentapetalae</taxon>
        <taxon>rosids</taxon>
        <taxon>fabids</taxon>
        <taxon>Fabales</taxon>
        <taxon>Fabaceae</taxon>
        <taxon>Papilionoideae</taxon>
        <taxon>50 kb inversion clade</taxon>
        <taxon>NPAAA clade</taxon>
        <taxon>Hologalegina</taxon>
        <taxon>IRL clade</taxon>
        <taxon>Trifolieae</taxon>
        <taxon>Trifolium</taxon>
    </lineage>
</organism>
<keyword evidence="2" id="KW-1185">Reference proteome</keyword>
<dbReference type="Proteomes" id="UP000265520">
    <property type="component" value="Unassembled WGS sequence"/>
</dbReference>
<protein>
    <submittedName>
        <fullName evidence="1">Vascular protein</fullName>
    </submittedName>
</protein>
<accession>A0A392RSD5</accession>
<evidence type="ECO:0000313" key="1">
    <source>
        <dbReference type="EMBL" id="MCI38700.1"/>
    </source>
</evidence>
<feature type="non-terminal residue" evidence="1">
    <location>
        <position position="1"/>
    </location>
</feature>
<name>A0A392RSD5_9FABA</name>
<comment type="caution">
    <text evidence="1">The sequence shown here is derived from an EMBL/GenBank/DDBJ whole genome shotgun (WGS) entry which is preliminary data.</text>
</comment>